<feature type="domain" description="FAD-binding FR-type" evidence="13">
    <location>
        <begin position="1"/>
        <end position="99"/>
    </location>
</feature>
<evidence type="ECO:0000256" key="1">
    <source>
        <dbReference type="ARBA" id="ARBA00006422"/>
    </source>
</evidence>
<keyword evidence="8 12" id="KW-0408">Iron</keyword>
<dbReference type="InterPro" id="IPR039261">
    <property type="entry name" value="FNR_nucleotide-bd"/>
</dbReference>
<evidence type="ECO:0000256" key="5">
    <source>
        <dbReference type="ARBA" id="ARBA00022723"/>
    </source>
</evidence>
<dbReference type="PIRSF" id="PIRSF006816">
    <property type="entry name" value="Cyc3_hyd_g"/>
    <property type="match status" value="1"/>
</dbReference>
<comment type="similarity">
    <text evidence="1">Belongs to the PyrK family.</text>
</comment>
<feature type="binding site" evidence="12">
    <location>
        <position position="234"/>
    </location>
    <ligand>
        <name>[2Fe-2S] cluster</name>
        <dbReference type="ChEBI" id="CHEBI:190135"/>
    </ligand>
</feature>
<evidence type="ECO:0000313" key="14">
    <source>
        <dbReference type="EMBL" id="PUA34031.1"/>
    </source>
</evidence>
<reference evidence="14" key="2">
    <citation type="journal article" date="2018" name="Syst. Appl. Microbiol.">
        <title>A new symbiotic nanoarchaeote (Candidatus Nanoclepta minutus) and its host (Zestosphaera tikiterensis gen. nov., sp. nov.) from a New Zealand hot spring.</title>
        <authorList>
            <person name="St John E."/>
            <person name="Liu Y."/>
            <person name="Podar M."/>
            <person name="Stott M.B."/>
            <person name="Meneghin J."/>
            <person name="Chen Z."/>
            <person name="Lagutin K."/>
            <person name="Mitchell K."/>
            <person name="Reysenbach A.L."/>
        </authorList>
    </citation>
    <scope>NUCLEOTIDE SEQUENCE [LARGE SCALE GENOMIC DNA]</scope>
    <source>
        <strain evidence="14">NZ3</strain>
    </source>
</reference>
<comment type="cofactor">
    <cofactor evidence="12">
        <name>[2Fe-2S] cluster</name>
        <dbReference type="ChEBI" id="CHEBI:190135"/>
    </cofactor>
    <text evidence="12">Binds 1 [2Fe-2S] cluster per subunit.</text>
</comment>
<dbReference type="EMBL" id="NBVN01000001">
    <property type="protein sequence ID" value="PUA34031.1"/>
    <property type="molecule type" value="Genomic_DNA"/>
</dbReference>
<dbReference type="InterPro" id="IPR019480">
    <property type="entry name" value="Dihydroorotate_DH_Fe-S-bd"/>
</dbReference>
<dbReference type="SUPFAM" id="SSF52343">
    <property type="entry name" value="Ferredoxin reductase-like, C-terminal NADP-linked domain"/>
    <property type="match status" value="1"/>
</dbReference>
<gene>
    <name evidence="14" type="ORF">B7O98_01060</name>
</gene>
<evidence type="ECO:0000256" key="11">
    <source>
        <dbReference type="PIRSR" id="PIRSR006816-1"/>
    </source>
</evidence>
<keyword evidence="9 12" id="KW-0411">Iron-sulfur</keyword>
<evidence type="ECO:0000256" key="4">
    <source>
        <dbReference type="ARBA" id="ARBA00022714"/>
    </source>
</evidence>
<accession>A0A2R7Y916</accession>
<evidence type="ECO:0000256" key="12">
    <source>
        <dbReference type="PIRSR" id="PIRSR006816-2"/>
    </source>
</evidence>
<dbReference type="SUPFAM" id="SSF63380">
    <property type="entry name" value="Riboflavin synthase domain-like"/>
    <property type="match status" value="1"/>
</dbReference>
<dbReference type="GO" id="GO:0051537">
    <property type="term" value="F:2 iron, 2 sulfur cluster binding"/>
    <property type="evidence" value="ECO:0007669"/>
    <property type="project" value="UniProtKB-KW"/>
</dbReference>
<dbReference type="AlphaFoldDB" id="A0A2R7Y916"/>
<dbReference type="InterPro" id="IPR037117">
    <property type="entry name" value="Dihydroorotate_DH_ele_sf"/>
</dbReference>
<evidence type="ECO:0000256" key="7">
    <source>
        <dbReference type="ARBA" id="ARBA00022982"/>
    </source>
</evidence>
<evidence type="ECO:0000256" key="2">
    <source>
        <dbReference type="ARBA" id="ARBA00022448"/>
    </source>
</evidence>
<dbReference type="InterPro" id="IPR017938">
    <property type="entry name" value="Riboflavin_synthase-like_b-brl"/>
</dbReference>
<dbReference type="PANTHER" id="PTHR43513:SF3">
    <property type="entry name" value="DIHYDROOROTATE DEHYDROGENASE B (NAD(+)), ELECTRON TRANSFER SUBUNIT-RELATED"/>
    <property type="match status" value="1"/>
</dbReference>
<evidence type="ECO:0000256" key="3">
    <source>
        <dbReference type="ARBA" id="ARBA00022630"/>
    </source>
</evidence>
<dbReference type="GO" id="GO:0016491">
    <property type="term" value="F:oxidoreductase activity"/>
    <property type="evidence" value="ECO:0007669"/>
    <property type="project" value="InterPro"/>
</dbReference>
<sequence length="247" mass="27286">MKLVECSVTHNLRVRPEYHILGLECGELGSIEPGQFITVSVDSVEMVLRRPFSIYRVFENRGVIEIFFKVVGKGTKALSELKEGMAVSVLGPLGKGFPLYEGVTAVLLSRGVGLASLALLGDKLKGLKSRVVTIASFKGRDADLASDNEYVKSFSDEVIVLYDEDRSSDVENVRYLLNKVKPDVVYTCGSKRLVRLLKELPYEAYVAWEERMGCAVGACRSCAVRTVAGYKLTCYDGPVFNVRDLIL</sequence>
<dbReference type="InterPro" id="IPR050353">
    <property type="entry name" value="PyrK_electron_transfer"/>
</dbReference>
<evidence type="ECO:0000313" key="15">
    <source>
        <dbReference type="Proteomes" id="UP000244093"/>
    </source>
</evidence>
<organism evidence="14 15">
    <name type="scientific">Zestosphaera tikiterensis</name>
    <dbReference type="NCBI Taxonomy" id="1973259"/>
    <lineage>
        <taxon>Archaea</taxon>
        <taxon>Thermoproteota</taxon>
        <taxon>Thermoprotei</taxon>
        <taxon>Desulfurococcales</taxon>
        <taxon>Desulfurococcaceae</taxon>
        <taxon>Zestosphaera</taxon>
    </lineage>
</organism>
<proteinExistence type="inferred from homology"/>
<name>A0A2R7Y916_9CREN</name>
<comment type="caution">
    <text evidence="14">The sequence shown here is derived from an EMBL/GenBank/DDBJ whole genome shotgun (WGS) entry which is preliminary data.</text>
</comment>
<evidence type="ECO:0000256" key="9">
    <source>
        <dbReference type="ARBA" id="ARBA00023014"/>
    </source>
</evidence>
<keyword evidence="2" id="KW-0813">Transport</keyword>
<keyword evidence="6 11" id="KW-0274">FAD</keyword>
<keyword evidence="5 12" id="KW-0479">Metal-binding</keyword>
<dbReference type="Pfam" id="PF00970">
    <property type="entry name" value="FAD_binding_6"/>
    <property type="match status" value="1"/>
</dbReference>
<feature type="binding site" evidence="12">
    <location>
        <position position="214"/>
    </location>
    <ligand>
        <name>[2Fe-2S] cluster</name>
        <dbReference type="ChEBI" id="CHEBI:190135"/>
    </ligand>
</feature>
<evidence type="ECO:0000256" key="10">
    <source>
        <dbReference type="ARBA" id="ARBA00034078"/>
    </source>
</evidence>
<dbReference type="GO" id="GO:0046872">
    <property type="term" value="F:metal ion binding"/>
    <property type="evidence" value="ECO:0007669"/>
    <property type="project" value="UniProtKB-KW"/>
</dbReference>
<dbReference type="GO" id="GO:0050660">
    <property type="term" value="F:flavin adenine dinucleotide binding"/>
    <property type="evidence" value="ECO:0007669"/>
    <property type="project" value="InterPro"/>
</dbReference>
<dbReference type="PANTHER" id="PTHR43513">
    <property type="entry name" value="DIHYDROOROTATE DEHYDROGENASE B (NAD(+)), ELECTRON TRANSFER SUBUNIT"/>
    <property type="match status" value="1"/>
</dbReference>
<keyword evidence="4 12" id="KW-0001">2Fe-2S</keyword>
<feature type="binding site" evidence="12">
    <location>
        <position position="219"/>
    </location>
    <ligand>
        <name>[2Fe-2S] cluster</name>
        <dbReference type="ChEBI" id="CHEBI:190135"/>
    </ligand>
</feature>
<comment type="cofactor">
    <cofactor evidence="10">
        <name>[2Fe-2S] cluster</name>
        <dbReference type="ChEBI" id="CHEBI:190135"/>
    </cofactor>
</comment>
<reference evidence="14" key="1">
    <citation type="submission" date="2017-04" db="EMBL/GenBank/DDBJ databases">
        <authorList>
            <person name="Afonso C.L."/>
            <person name="Miller P.J."/>
            <person name="Scott M.A."/>
            <person name="Spackman E."/>
            <person name="Goraichik I."/>
            <person name="Dimitrov K.M."/>
            <person name="Suarez D.L."/>
            <person name="Swayne D.E."/>
        </authorList>
    </citation>
    <scope>NUCLEOTIDE SEQUENCE</scope>
    <source>
        <strain evidence="14">NZ3</strain>
    </source>
</reference>
<feature type="binding site" evidence="11">
    <location>
        <begin position="74"/>
        <end position="75"/>
    </location>
    <ligand>
        <name>FAD</name>
        <dbReference type="ChEBI" id="CHEBI:57692"/>
    </ligand>
</feature>
<dbReference type="Gene3D" id="2.40.30.10">
    <property type="entry name" value="Translation factors"/>
    <property type="match status" value="1"/>
</dbReference>
<dbReference type="PROSITE" id="PS51384">
    <property type="entry name" value="FAD_FR"/>
    <property type="match status" value="1"/>
</dbReference>
<dbReference type="GO" id="GO:0006221">
    <property type="term" value="P:pyrimidine nucleotide biosynthetic process"/>
    <property type="evidence" value="ECO:0007669"/>
    <property type="project" value="InterPro"/>
</dbReference>
<dbReference type="Pfam" id="PF10418">
    <property type="entry name" value="DHODB_Fe-S_bind"/>
    <property type="match status" value="1"/>
</dbReference>
<feature type="binding site" evidence="11">
    <location>
        <begin position="50"/>
        <end position="53"/>
    </location>
    <ligand>
        <name>FAD</name>
        <dbReference type="ChEBI" id="CHEBI:57692"/>
    </ligand>
</feature>
<comment type="cofactor">
    <cofactor evidence="11">
        <name>FAD</name>
        <dbReference type="ChEBI" id="CHEBI:57692"/>
    </cofactor>
    <text evidence="11">Binds 1 FAD per subunit.</text>
</comment>
<evidence type="ECO:0000256" key="8">
    <source>
        <dbReference type="ARBA" id="ARBA00023004"/>
    </source>
</evidence>
<evidence type="ECO:0000259" key="13">
    <source>
        <dbReference type="PROSITE" id="PS51384"/>
    </source>
</evidence>
<keyword evidence="3 11" id="KW-0285">Flavoprotein</keyword>
<evidence type="ECO:0000256" key="6">
    <source>
        <dbReference type="ARBA" id="ARBA00022827"/>
    </source>
</evidence>
<keyword evidence="7" id="KW-0249">Electron transport</keyword>
<dbReference type="InterPro" id="IPR017927">
    <property type="entry name" value="FAD-bd_FR_type"/>
</dbReference>
<dbReference type="InterPro" id="IPR012165">
    <property type="entry name" value="Cyt_c3_hydrogenase_gsu"/>
</dbReference>
<dbReference type="Gene3D" id="2.10.240.10">
    <property type="entry name" value="Dihydroorotate dehydrogenase, electron transfer subunit"/>
    <property type="match status" value="1"/>
</dbReference>
<protein>
    <recommendedName>
        <fullName evidence="13">FAD-binding FR-type domain-containing protein</fullName>
    </recommendedName>
</protein>
<dbReference type="InterPro" id="IPR008333">
    <property type="entry name" value="Cbr1-like_FAD-bd_dom"/>
</dbReference>
<dbReference type="Proteomes" id="UP000244093">
    <property type="component" value="Unassembled WGS sequence"/>
</dbReference>
<feature type="binding site" evidence="12">
    <location>
        <position position="222"/>
    </location>
    <ligand>
        <name>[2Fe-2S] cluster</name>
        <dbReference type="ChEBI" id="CHEBI:190135"/>
    </ligand>
</feature>